<reference evidence="3" key="2">
    <citation type="submission" date="2015-01" db="EMBL/GenBank/DDBJ databases">
        <title>Evolutionary Origins and Diversification of the Mycorrhizal Mutualists.</title>
        <authorList>
            <consortium name="DOE Joint Genome Institute"/>
            <consortium name="Mycorrhizal Genomics Consortium"/>
            <person name="Kohler A."/>
            <person name="Kuo A."/>
            <person name="Nagy L.G."/>
            <person name="Floudas D."/>
            <person name="Copeland A."/>
            <person name="Barry K.W."/>
            <person name="Cichocki N."/>
            <person name="Veneault-Fourrey C."/>
            <person name="LaButti K."/>
            <person name="Lindquist E.A."/>
            <person name="Lipzen A."/>
            <person name="Lundell T."/>
            <person name="Morin E."/>
            <person name="Murat C."/>
            <person name="Riley R."/>
            <person name="Ohm R."/>
            <person name="Sun H."/>
            <person name="Tunlid A."/>
            <person name="Henrissat B."/>
            <person name="Grigoriev I.V."/>
            <person name="Hibbett D.S."/>
            <person name="Martin F."/>
        </authorList>
    </citation>
    <scope>NUCLEOTIDE SEQUENCE [LARGE SCALE GENOMIC DNA]</scope>
    <source>
        <strain evidence="3">MUT 4182</strain>
    </source>
</reference>
<evidence type="ECO:0000313" key="2">
    <source>
        <dbReference type="EMBL" id="KIO32939.1"/>
    </source>
</evidence>
<dbReference type="Pfam" id="PF20236">
    <property type="entry name" value="DUF6593"/>
    <property type="match status" value="1"/>
</dbReference>
<gene>
    <name evidence="2" type="ORF">M407DRAFT_18098</name>
</gene>
<reference evidence="2 3" key="1">
    <citation type="submission" date="2014-04" db="EMBL/GenBank/DDBJ databases">
        <authorList>
            <consortium name="DOE Joint Genome Institute"/>
            <person name="Kuo A."/>
            <person name="Girlanda M."/>
            <person name="Perotto S."/>
            <person name="Kohler A."/>
            <person name="Nagy L.G."/>
            <person name="Floudas D."/>
            <person name="Copeland A."/>
            <person name="Barry K.W."/>
            <person name="Cichocki N."/>
            <person name="Veneault-Fourrey C."/>
            <person name="LaButti K."/>
            <person name="Lindquist E.A."/>
            <person name="Lipzen A."/>
            <person name="Lundell T."/>
            <person name="Morin E."/>
            <person name="Murat C."/>
            <person name="Sun H."/>
            <person name="Tunlid A."/>
            <person name="Henrissat B."/>
            <person name="Grigoriev I.V."/>
            <person name="Hibbett D.S."/>
            <person name="Martin F."/>
            <person name="Nordberg H.P."/>
            <person name="Cantor M.N."/>
            <person name="Hua S.X."/>
        </authorList>
    </citation>
    <scope>NUCLEOTIDE SEQUENCE [LARGE SCALE GENOMIC DNA]</scope>
    <source>
        <strain evidence="2 3">MUT 4182</strain>
    </source>
</reference>
<dbReference type="Proteomes" id="UP000054248">
    <property type="component" value="Unassembled WGS sequence"/>
</dbReference>
<dbReference type="EMBL" id="KN822951">
    <property type="protein sequence ID" value="KIO32939.1"/>
    <property type="molecule type" value="Genomic_DNA"/>
</dbReference>
<proteinExistence type="predicted"/>
<dbReference type="OrthoDB" id="3242031at2759"/>
<feature type="domain" description="DUF6593" evidence="1">
    <location>
        <begin position="66"/>
        <end position="183"/>
    </location>
</feature>
<sequence length="191" mass="20495">MRPQSTQYGLPLILEDLSGQVNKPTAYTDLYDRLRVTCTPSSSSKDLLQLAFKLGSNGRPGADAVIDIPLKKFDGATISYAGGAVPIPVDAYLRKVKGLSSRSPCRRFTASDSHSYTWSLVQSNPKDKSTLAWTCTQSDSAAVVAEYTVNDSNVTGSTSAAVLTVEEHCSGIVLELLTTLTLVRHIAANKL</sequence>
<protein>
    <recommendedName>
        <fullName evidence="1">DUF6593 domain-containing protein</fullName>
    </recommendedName>
</protein>
<evidence type="ECO:0000259" key="1">
    <source>
        <dbReference type="Pfam" id="PF20236"/>
    </source>
</evidence>
<accession>A0A0C3QVY8</accession>
<dbReference type="InterPro" id="IPR046528">
    <property type="entry name" value="DUF6593"/>
</dbReference>
<keyword evidence="3" id="KW-1185">Reference proteome</keyword>
<evidence type="ECO:0000313" key="3">
    <source>
        <dbReference type="Proteomes" id="UP000054248"/>
    </source>
</evidence>
<name>A0A0C3QVY8_9AGAM</name>
<dbReference type="AlphaFoldDB" id="A0A0C3QVY8"/>
<dbReference type="HOGENOM" id="CLU_096875_0_0_1"/>
<organism evidence="2 3">
    <name type="scientific">Tulasnella calospora MUT 4182</name>
    <dbReference type="NCBI Taxonomy" id="1051891"/>
    <lineage>
        <taxon>Eukaryota</taxon>
        <taxon>Fungi</taxon>
        <taxon>Dikarya</taxon>
        <taxon>Basidiomycota</taxon>
        <taxon>Agaricomycotina</taxon>
        <taxon>Agaricomycetes</taxon>
        <taxon>Cantharellales</taxon>
        <taxon>Tulasnellaceae</taxon>
        <taxon>Tulasnella</taxon>
    </lineage>
</organism>
<dbReference type="STRING" id="1051891.A0A0C3QVY8"/>